<dbReference type="InterPro" id="IPR004000">
    <property type="entry name" value="Actin"/>
</dbReference>
<feature type="compositionally biased region" description="Gly residues" evidence="2">
    <location>
        <begin position="232"/>
        <end position="248"/>
    </location>
</feature>
<dbReference type="Gene3D" id="3.30.420.40">
    <property type="match status" value="2"/>
</dbReference>
<dbReference type="CDD" id="cd10206">
    <property type="entry name" value="ASKHA_NBD_Arp8-like"/>
    <property type="match status" value="1"/>
</dbReference>
<feature type="compositionally biased region" description="Low complexity" evidence="2">
    <location>
        <begin position="53"/>
        <end position="81"/>
    </location>
</feature>
<dbReference type="VEuPathDB" id="FungiDB:CD36_01560"/>
<dbReference type="KEGG" id="cdu:CD36_01560"/>
<dbReference type="SMART" id="SM00268">
    <property type="entry name" value="ACTIN"/>
    <property type="match status" value="1"/>
</dbReference>
<evidence type="ECO:0000313" key="5">
    <source>
        <dbReference type="Proteomes" id="UP000002605"/>
    </source>
</evidence>
<dbReference type="HOGENOM" id="CLU_006974_0_1_1"/>
<feature type="compositionally biased region" description="Low complexity" evidence="2">
    <location>
        <begin position="783"/>
        <end position="795"/>
    </location>
</feature>
<keyword evidence="5" id="KW-1185">Reference proteome</keyword>
<dbReference type="AlphaFoldDB" id="B9W6W2"/>
<dbReference type="Pfam" id="PF00022">
    <property type="entry name" value="Actin"/>
    <property type="match status" value="1"/>
</dbReference>
<feature type="region of interest" description="Disordered" evidence="2">
    <location>
        <begin position="721"/>
        <end position="740"/>
    </location>
</feature>
<dbReference type="PANTHER" id="PTHR11937">
    <property type="entry name" value="ACTIN"/>
    <property type="match status" value="1"/>
</dbReference>
<dbReference type="CGD" id="CAL0000165499">
    <property type="gene designation" value="Cd36_01560"/>
</dbReference>
<dbReference type="GeneID" id="8044366"/>
<comment type="similarity">
    <text evidence="1">Belongs to the actin family.</text>
</comment>
<feature type="region of interest" description="Disordered" evidence="2">
    <location>
        <begin position="179"/>
        <end position="212"/>
    </location>
</feature>
<evidence type="ECO:0000313" key="4">
    <source>
        <dbReference type="EMBL" id="CAX44418.1"/>
    </source>
</evidence>
<accession>B9W6W2</accession>
<gene>
    <name evidence="3" type="ordered locus">Cd36_01560</name>
    <name evidence="4" type="ORF">CD36_01560</name>
</gene>
<evidence type="ECO:0000256" key="2">
    <source>
        <dbReference type="SAM" id="MobiDB-lite"/>
    </source>
</evidence>
<sequence>MSDAINPPTSPYSVDNDIIDDSRAATPILSSQADEIILPSEDPESPTNPNAPGSSSSTATKTNTGGTATTTKSSSSSSASGDLETSAQKRHKPGPVAGKRPSAETLQRRKEGRIKAAATLAQNLAKTGIGRFENENGFSLTSIKPISVINQKNYFTDYLKKDEQVSFIRNWRQERALQQKMKKLKQQQQNNNQQQQQQQQQQLDNGEKKEIRNFDDFNLNDIELEMKKEMAVGGGSGSGGGATTGGGGGDDDEEVEDEENETEEVRQEKAKIGEDVIVLQPGSRYIRIGKATDAVPLVIPNVIAVKKNITNIINPQYDEDSEIKYPRRKLKQPKSNSNNKNDQRSRQEEGEEGEEEDLEYYIDEDFDEQKAIVTKDFRARMRYYKRRILPNSRETVINFNKRQVSEKIEDHNDPNKKEWINPDKQENKNKRYYVGEDALNLAINRNGHTNADSQWILRYPMINGNFNENSYYYESREEILGDICNIIIDSLKQLEITTDVNKYKVMLLIPDLYDKAYVEIWCQLLLKFIGFGKVGIIQESIATTFGATMSTACVVDVGAQTTKISCVDEGMIISDSRILLNYGGDNITETFVKLLIEDQFPYRNINLINAIDWELAQNLKEKYITFQDADIAIQLYEFYKRKPFESTEKFTFKIFDEVMLAPMGLFFPKLFQITANKSNLQNNNNNNNNHHHHHHPSIPSYYTSKNPTRSTIENLFSKSLDQYNNKSNNPKSKSQDQLKSKNQLNYCDLTDEDLLLKLINQNDNENESTEKDEDHHHHHQHNHGQVNGTTTTDTTNSKNNEDQLLSSNFDIEDERLVDVPLEKAIIESITNAGLSSDLTKLKKFYDNIIIVGGGLSKINGYDLILNDRLNIWRPRILSTSAIDLVIKYLNEEVKKNLLKKENLIEIEQERIKQEMESATNNNTTNTNTNTTTNNNNSNNNNQEETTTAQNNNNNNNNNVNVGEIEIPDEIMDRINNETELKLDLDYIEELIEENGHFLTMNIVPTPREFDPSMVNWKGGSVYSRLKVVNEMWITQNDWDLLGSRSLYYKSIFNY</sequence>
<dbReference type="Proteomes" id="UP000002605">
    <property type="component" value="Chromosome 1"/>
</dbReference>
<proteinExistence type="inferred from homology"/>
<dbReference type="InterPro" id="IPR043129">
    <property type="entry name" value="ATPase_NBD"/>
</dbReference>
<dbReference type="Gene3D" id="3.30.420.580">
    <property type="match status" value="1"/>
</dbReference>
<feature type="compositionally biased region" description="Low complexity" evidence="2">
    <location>
        <begin position="917"/>
        <end position="958"/>
    </location>
</feature>
<dbReference type="EMBL" id="FM992688">
    <property type="protein sequence ID" value="CAX44418.1"/>
    <property type="molecule type" value="Genomic_DNA"/>
</dbReference>
<feature type="region of interest" description="Disordered" evidence="2">
    <location>
        <begin position="678"/>
        <end position="706"/>
    </location>
</feature>
<evidence type="ECO:0000256" key="1">
    <source>
        <dbReference type="RuleBase" id="RU000487"/>
    </source>
</evidence>
<dbReference type="RefSeq" id="XP_002416833.1">
    <property type="nucleotide sequence ID" value="XM_002416788.1"/>
</dbReference>
<organism evidence="4 5">
    <name type="scientific">Candida dubliniensis (strain CD36 / ATCC MYA-646 / CBS 7987 / NCPF 3949 / NRRL Y-17841)</name>
    <name type="common">Yeast</name>
    <dbReference type="NCBI Taxonomy" id="573826"/>
    <lineage>
        <taxon>Eukaryota</taxon>
        <taxon>Fungi</taxon>
        <taxon>Dikarya</taxon>
        <taxon>Ascomycota</taxon>
        <taxon>Saccharomycotina</taxon>
        <taxon>Pichiomycetes</taxon>
        <taxon>Debaryomycetaceae</taxon>
        <taxon>Candida/Lodderomyces clade</taxon>
        <taxon>Candida</taxon>
    </lineage>
</organism>
<dbReference type="eggNOG" id="KOG0797">
    <property type="taxonomic scope" value="Eukaryota"/>
</dbReference>
<name>B9W6W2_CANDC</name>
<feature type="region of interest" description="Disordered" evidence="2">
    <location>
        <begin position="323"/>
        <end position="356"/>
    </location>
</feature>
<reference evidence="4 5" key="1">
    <citation type="journal article" date="2009" name="Genome Res.">
        <title>Comparative genomics of the fungal pathogens Candida dubliniensis and Candida albicans.</title>
        <authorList>
            <person name="Jackson A.P."/>
            <person name="Gamble J.A."/>
            <person name="Yeomans T."/>
            <person name="Moran G.P."/>
            <person name="Saunders D."/>
            <person name="Harris D."/>
            <person name="Aslett M."/>
            <person name="Barrell J.F."/>
            <person name="Butler G."/>
            <person name="Citiulo F."/>
            <person name="Coleman D.C."/>
            <person name="de Groot P.W.J."/>
            <person name="Goodwin T.J."/>
            <person name="Quail M.A."/>
            <person name="McQuillan J."/>
            <person name="Munro C.A."/>
            <person name="Pain A."/>
            <person name="Poulter R.T."/>
            <person name="Rajandream M.A."/>
            <person name="Renauld H."/>
            <person name="Spiering M.J."/>
            <person name="Tivey A."/>
            <person name="Gow N.A.R."/>
            <person name="Barrell B."/>
            <person name="Sullivan D.J."/>
            <person name="Berriman M."/>
        </authorList>
    </citation>
    <scope>NUCLEOTIDE SEQUENCE [LARGE SCALE GENOMIC DNA]</scope>
    <source>
        <strain evidence="5">CD36 / ATCC MYA-646 / CBS 7987 / NCPF 3949 / NRRL Y-17841</strain>
    </source>
</reference>
<evidence type="ECO:0000313" key="3">
    <source>
        <dbReference type="CGD" id="CAL0000165499"/>
    </source>
</evidence>
<dbReference type="SUPFAM" id="SSF53067">
    <property type="entry name" value="Actin-like ATPase domain"/>
    <property type="match status" value="2"/>
</dbReference>
<dbReference type="OrthoDB" id="5572108at2759"/>
<feature type="compositionally biased region" description="Low complexity" evidence="2">
    <location>
        <begin position="186"/>
        <end position="203"/>
    </location>
</feature>
<feature type="region of interest" description="Disordered" evidence="2">
    <location>
        <begin position="231"/>
        <end position="268"/>
    </location>
</feature>
<feature type="region of interest" description="Disordered" evidence="2">
    <location>
        <begin position="1"/>
        <end position="114"/>
    </location>
</feature>
<feature type="region of interest" description="Disordered" evidence="2">
    <location>
        <begin position="765"/>
        <end position="802"/>
    </location>
</feature>
<dbReference type="Gene3D" id="3.90.640.10">
    <property type="entry name" value="Actin, Chain A, domain 4"/>
    <property type="match status" value="1"/>
</dbReference>
<feature type="region of interest" description="Disordered" evidence="2">
    <location>
        <begin position="914"/>
        <end position="958"/>
    </location>
</feature>
<protein>
    <submittedName>
        <fullName evidence="4">Nuclear actin-related protein, subunit of chromatin-remodeling enzyme complexes, putative</fullName>
    </submittedName>
</protein>
<feature type="compositionally biased region" description="Acidic residues" evidence="2">
    <location>
        <begin position="249"/>
        <end position="262"/>
    </location>
</feature>